<dbReference type="Pfam" id="PF03754">
    <property type="entry name" value="At2g31720-like"/>
    <property type="match status" value="1"/>
</dbReference>
<dbReference type="SUPFAM" id="SSF101936">
    <property type="entry name" value="DNA-binding pseudobarrel domain"/>
    <property type="match status" value="1"/>
</dbReference>
<evidence type="ECO:0000313" key="6">
    <source>
        <dbReference type="EMBL" id="KAK9672806.1"/>
    </source>
</evidence>
<sequence>MSEDMLELEEEIEIWEYYLTKEEFSDCMLNFEEHKSKYKALLMLEKPEKSTEKRVCYGYRDYWNDNGSSSGLTDEECRIISKGREAALRGINNYFANRSNNRKRKVRCFENEDEKIVDLSRIKEKRKVRCFENEDGKIVDLSRIKEKGKVRYFENEDGKIVDLSRIKKVKREIIPKNKLRIEFIDRIRELNGRNVQLVAQKALTASDLNVDLNRLLLNNKSIIRNYFLSKSEDAMIQREGEFLDVKLLEPTDRTRVITLKKWRMENNLYYSLLKPWKIVVADNGFGEHDVVQVWTFRFDGVDEPNQLGVAVVRIFKAPQDEIGSSSSVQLA</sequence>
<gene>
    <name evidence="6" type="ORF">RND81_12G126000</name>
</gene>
<keyword evidence="2" id="KW-0805">Transcription regulation</keyword>
<name>A0AAW1H9T3_SAPOF</name>
<dbReference type="InterPro" id="IPR005508">
    <property type="entry name" value="At2g31720-like"/>
</dbReference>
<dbReference type="InterPro" id="IPR015300">
    <property type="entry name" value="DNA-bd_pseudobarrel_sf"/>
</dbReference>
<dbReference type="Gene3D" id="2.40.330.10">
    <property type="entry name" value="DNA-binding pseudobarrel domain"/>
    <property type="match status" value="1"/>
</dbReference>
<organism evidence="6 7">
    <name type="scientific">Saponaria officinalis</name>
    <name type="common">Common soapwort</name>
    <name type="synonym">Lychnis saponaria</name>
    <dbReference type="NCBI Taxonomy" id="3572"/>
    <lineage>
        <taxon>Eukaryota</taxon>
        <taxon>Viridiplantae</taxon>
        <taxon>Streptophyta</taxon>
        <taxon>Embryophyta</taxon>
        <taxon>Tracheophyta</taxon>
        <taxon>Spermatophyta</taxon>
        <taxon>Magnoliopsida</taxon>
        <taxon>eudicotyledons</taxon>
        <taxon>Gunneridae</taxon>
        <taxon>Pentapetalae</taxon>
        <taxon>Caryophyllales</taxon>
        <taxon>Caryophyllaceae</taxon>
        <taxon>Caryophylleae</taxon>
        <taxon>Saponaria</taxon>
    </lineage>
</organism>
<evidence type="ECO:0000256" key="5">
    <source>
        <dbReference type="ARBA" id="ARBA00023242"/>
    </source>
</evidence>
<dbReference type="PANTHER" id="PTHR31541:SF25">
    <property type="entry name" value="GAMMA-GLIADIN B"/>
    <property type="match status" value="1"/>
</dbReference>
<keyword evidence="3" id="KW-0238">DNA-binding</keyword>
<protein>
    <recommendedName>
        <fullName evidence="8">B3 domain-containing protein</fullName>
    </recommendedName>
</protein>
<keyword evidence="4" id="KW-0804">Transcription</keyword>
<keyword evidence="5" id="KW-0539">Nucleus</keyword>
<dbReference type="Proteomes" id="UP001443914">
    <property type="component" value="Unassembled WGS sequence"/>
</dbReference>
<reference evidence="6" key="1">
    <citation type="submission" date="2024-03" db="EMBL/GenBank/DDBJ databases">
        <title>WGS assembly of Saponaria officinalis var. Norfolk2.</title>
        <authorList>
            <person name="Jenkins J."/>
            <person name="Shu S."/>
            <person name="Grimwood J."/>
            <person name="Barry K."/>
            <person name="Goodstein D."/>
            <person name="Schmutz J."/>
            <person name="Leebens-Mack J."/>
            <person name="Osbourn A."/>
        </authorList>
    </citation>
    <scope>NUCLEOTIDE SEQUENCE [LARGE SCALE GENOMIC DNA]</scope>
    <source>
        <strain evidence="6">JIC</strain>
    </source>
</reference>
<evidence type="ECO:0000256" key="4">
    <source>
        <dbReference type="ARBA" id="ARBA00023163"/>
    </source>
</evidence>
<accession>A0AAW1H9T3</accession>
<evidence type="ECO:0000256" key="1">
    <source>
        <dbReference type="ARBA" id="ARBA00004123"/>
    </source>
</evidence>
<evidence type="ECO:0000313" key="7">
    <source>
        <dbReference type="Proteomes" id="UP001443914"/>
    </source>
</evidence>
<keyword evidence="7" id="KW-1185">Reference proteome</keyword>
<dbReference type="GO" id="GO:0005634">
    <property type="term" value="C:nucleus"/>
    <property type="evidence" value="ECO:0007669"/>
    <property type="project" value="UniProtKB-SubCell"/>
</dbReference>
<dbReference type="GO" id="GO:0003677">
    <property type="term" value="F:DNA binding"/>
    <property type="evidence" value="ECO:0007669"/>
    <property type="project" value="UniProtKB-KW"/>
</dbReference>
<dbReference type="EMBL" id="JBDFQZ010000012">
    <property type="protein sequence ID" value="KAK9672806.1"/>
    <property type="molecule type" value="Genomic_DNA"/>
</dbReference>
<comment type="caution">
    <text evidence="6">The sequence shown here is derived from an EMBL/GenBank/DDBJ whole genome shotgun (WGS) entry which is preliminary data.</text>
</comment>
<evidence type="ECO:0000256" key="3">
    <source>
        <dbReference type="ARBA" id="ARBA00023125"/>
    </source>
</evidence>
<comment type="subcellular location">
    <subcellularLocation>
        <location evidence="1">Nucleus</location>
    </subcellularLocation>
</comment>
<proteinExistence type="predicted"/>
<evidence type="ECO:0008006" key="8">
    <source>
        <dbReference type="Google" id="ProtNLM"/>
    </source>
</evidence>
<evidence type="ECO:0000256" key="2">
    <source>
        <dbReference type="ARBA" id="ARBA00023015"/>
    </source>
</evidence>
<dbReference type="AlphaFoldDB" id="A0AAW1H9T3"/>
<dbReference type="PANTHER" id="PTHR31541">
    <property type="entry name" value="B3 DOMAIN PLANT PROTEIN-RELATED"/>
    <property type="match status" value="1"/>
</dbReference>